<dbReference type="NCBIfam" id="TIGR03495">
    <property type="entry name" value="phage_LysB"/>
    <property type="match status" value="1"/>
</dbReference>
<reference evidence="1 2" key="1">
    <citation type="submission" date="2018-09" db="EMBL/GenBank/DDBJ databases">
        <authorList>
            <person name="Le Fleche-Mateos A."/>
        </authorList>
    </citation>
    <scope>NUCLEOTIDE SEQUENCE [LARGE SCALE GENOMIC DNA]</scope>
    <source>
        <strain evidence="1 2">DSM 30078</strain>
    </source>
</reference>
<dbReference type="Proteomes" id="UP000284119">
    <property type="component" value="Unassembled WGS sequence"/>
</dbReference>
<dbReference type="InterPro" id="IPR020000">
    <property type="entry name" value="Phage_P2_LysB"/>
</dbReference>
<keyword evidence="2" id="KW-1185">Reference proteome</keyword>
<dbReference type="EMBL" id="RAHG01000007">
    <property type="protein sequence ID" value="RJT11968.1"/>
    <property type="molecule type" value="Genomic_DNA"/>
</dbReference>
<accession>A0ABX9NZ12</accession>
<dbReference type="RefSeq" id="WP_112169400.1">
    <property type="nucleotide sequence ID" value="NZ_JBFUVM010000001.1"/>
</dbReference>
<name>A0ABX9NZ12_9GAMM</name>
<organism evidence="1 2">
    <name type="scientific">Rahnella inusitata</name>
    <dbReference type="NCBI Taxonomy" id="58169"/>
    <lineage>
        <taxon>Bacteria</taxon>
        <taxon>Pseudomonadati</taxon>
        <taxon>Pseudomonadota</taxon>
        <taxon>Gammaproteobacteria</taxon>
        <taxon>Enterobacterales</taxon>
        <taxon>Yersiniaceae</taxon>
        <taxon>Rahnella</taxon>
    </lineage>
</organism>
<comment type="caution">
    <text evidence="1">The sequence shown here is derived from an EMBL/GenBank/DDBJ whole genome shotgun (WGS) entry which is preliminary data.</text>
</comment>
<sequence length="141" mass="15994">MRWILALLAVLTLLTGVLLLSNRSLQHDLTLTGQQRDALKAQLQQRETLIATLNQQMRQRERAELVLRENLSTAQRAMQTREHQRQGELHDDPQLRVWADTALPAAVSRLHQRPAFNSTGDYLRWLSGSQPVPGTVRATGN</sequence>
<evidence type="ECO:0000313" key="1">
    <source>
        <dbReference type="EMBL" id="RJT11968.1"/>
    </source>
</evidence>
<protein>
    <submittedName>
        <fullName evidence="1">Transcriptional regulator</fullName>
    </submittedName>
</protein>
<gene>
    <name evidence="1" type="ORF">D5396_16015</name>
</gene>
<evidence type="ECO:0000313" key="2">
    <source>
        <dbReference type="Proteomes" id="UP000284119"/>
    </source>
</evidence>
<proteinExistence type="predicted"/>